<sequence length="546" mass="62078">MHPYFSVKLSGPEGCEFSQVYFTNLCNPPATKPQRNFRHLWKDNFFRAIMRTHLRWPLPPPDLTCTNWTTGRGPNKEPPWWLPWCLGRAHLPPCSSPGHYLKFACREPSPDWPIWLASWSTGAALWPYDHSFVVATVAAMYQGIEQALCVKGPRSCHHLRTSSRTTGSARQPSREGQVLYLYFPFPRIIKCCETVYRASYGGTSCTTRQQSLIRHLQQKTGAESAPGTTSALSVGRSFRSALLAMPTSLTRFWRPLPSRSADGLTVWHHFHLLGASRTTSCGMRSRVPWYTWLLGEPLVLPPCLLRPAVTPRPPHLRSNQLAPLGPCCPVWLTPRLANALPRHYQILSRPHSLTPRALPREMCQDHLTVRRQNLTRLALMASLTARRVQTFLTPPTCFETRPPLCGPSLESPLLLRVCEKAMQVWREAVKIVVTKVKLPLDSGDRSPRSINPHNARNIQRLYRRNRPPQRSANTSILLARTPAADDINLDPFTAEEVAFRLERSENTAPGEDRLTYHHWKALFKKLVVSEVVTASREIYHNHVAHR</sequence>
<gene>
    <name evidence="1" type="ORF">HPB49_025098</name>
</gene>
<reference evidence="1" key="1">
    <citation type="submission" date="2020-05" db="EMBL/GenBank/DDBJ databases">
        <title>Large-scale comparative analyses of tick genomes elucidate their genetic diversity and vector capacities.</title>
        <authorList>
            <person name="Jia N."/>
            <person name="Wang J."/>
            <person name="Shi W."/>
            <person name="Du L."/>
            <person name="Sun Y."/>
            <person name="Zhan W."/>
            <person name="Jiang J."/>
            <person name="Wang Q."/>
            <person name="Zhang B."/>
            <person name="Ji P."/>
            <person name="Sakyi L.B."/>
            <person name="Cui X."/>
            <person name="Yuan T."/>
            <person name="Jiang B."/>
            <person name="Yang W."/>
            <person name="Lam T.T.-Y."/>
            <person name="Chang Q."/>
            <person name="Ding S."/>
            <person name="Wang X."/>
            <person name="Zhu J."/>
            <person name="Ruan X."/>
            <person name="Zhao L."/>
            <person name="Wei J."/>
            <person name="Que T."/>
            <person name="Du C."/>
            <person name="Cheng J."/>
            <person name="Dai P."/>
            <person name="Han X."/>
            <person name="Huang E."/>
            <person name="Gao Y."/>
            <person name="Liu J."/>
            <person name="Shao H."/>
            <person name="Ye R."/>
            <person name="Li L."/>
            <person name="Wei W."/>
            <person name="Wang X."/>
            <person name="Wang C."/>
            <person name="Yang T."/>
            <person name="Huo Q."/>
            <person name="Li W."/>
            <person name="Guo W."/>
            <person name="Chen H."/>
            <person name="Zhou L."/>
            <person name="Ni X."/>
            <person name="Tian J."/>
            <person name="Zhou Y."/>
            <person name="Sheng Y."/>
            <person name="Liu T."/>
            <person name="Pan Y."/>
            <person name="Xia L."/>
            <person name="Li J."/>
            <person name="Zhao F."/>
            <person name="Cao W."/>
        </authorList>
    </citation>
    <scope>NUCLEOTIDE SEQUENCE</scope>
    <source>
        <strain evidence="1">Dsil-2018</strain>
    </source>
</reference>
<dbReference type="Proteomes" id="UP000821865">
    <property type="component" value="Chromosome 7"/>
</dbReference>
<comment type="caution">
    <text evidence="1">The sequence shown here is derived from an EMBL/GenBank/DDBJ whole genome shotgun (WGS) entry which is preliminary data.</text>
</comment>
<proteinExistence type="predicted"/>
<name>A0ACB8CIQ0_DERSI</name>
<accession>A0ACB8CIQ0</accession>
<organism evidence="1 2">
    <name type="scientific">Dermacentor silvarum</name>
    <name type="common">Tick</name>
    <dbReference type="NCBI Taxonomy" id="543639"/>
    <lineage>
        <taxon>Eukaryota</taxon>
        <taxon>Metazoa</taxon>
        <taxon>Ecdysozoa</taxon>
        <taxon>Arthropoda</taxon>
        <taxon>Chelicerata</taxon>
        <taxon>Arachnida</taxon>
        <taxon>Acari</taxon>
        <taxon>Parasitiformes</taxon>
        <taxon>Ixodida</taxon>
        <taxon>Ixodoidea</taxon>
        <taxon>Ixodidae</taxon>
        <taxon>Rhipicephalinae</taxon>
        <taxon>Dermacentor</taxon>
    </lineage>
</organism>
<evidence type="ECO:0000313" key="2">
    <source>
        <dbReference type="Proteomes" id="UP000821865"/>
    </source>
</evidence>
<dbReference type="EMBL" id="CM023476">
    <property type="protein sequence ID" value="KAH7942551.1"/>
    <property type="molecule type" value="Genomic_DNA"/>
</dbReference>
<keyword evidence="2" id="KW-1185">Reference proteome</keyword>
<protein>
    <submittedName>
        <fullName evidence="1">Uncharacterized protein</fullName>
    </submittedName>
</protein>
<evidence type="ECO:0000313" key="1">
    <source>
        <dbReference type="EMBL" id="KAH7942551.1"/>
    </source>
</evidence>